<protein>
    <submittedName>
        <fullName evidence="1">Uncharacterized protein</fullName>
    </submittedName>
</protein>
<keyword evidence="2" id="KW-1185">Reference proteome</keyword>
<organism evidence="1 2">
    <name type="scientific">Dreissena polymorpha</name>
    <name type="common">Zebra mussel</name>
    <name type="synonym">Mytilus polymorpha</name>
    <dbReference type="NCBI Taxonomy" id="45954"/>
    <lineage>
        <taxon>Eukaryota</taxon>
        <taxon>Metazoa</taxon>
        <taxon>Spiralia</taxon>
        <taxon>Lophotrochozoa</taxon>
        <taxon>Mollusca</taxon>
        <taxon>Bivalvia</taxon>
        <taxon>Autobranchia</taxon>
        <taxon>Heteroconchia</taxon>
        <taxon>Euheterodonta</taxon>
        <taxon>Imparidentia</taxon>
        <taxon>Neoheterodontei</taxon>
        <taxon>Myida</taxon>
        <taxon>Dreissenoidea</taxon>
        <taxon>Dreissenidae</taxon>
        <taxon>Dreissena</taxon>
    </lineage>
</organism>
<accession>A0A9D4CL87</accession>
<dbReference type="AlphaFoldDB" id="A0A9D4CL87"/>
<dbReference type="Proteomes" id="UP000828390">
    <property type="component" value="Unassembled WGS sequence"/>
</dbReference>
<reference evidence="1" key="2">
    <citation type="submission" date="2020-11" db="EMBL/GenBank/DDBJ databases">
        <authorList>
            <person name="McCartney M.A."/>
            <person name="Auch B."/>
            <person name="Kono T."/>
            <person name="Mallez S."/>
            <person name="Becker A."/>
            <person name="Gohl D.M."/>
            <person name="Silverstein K.A.T."/>
            <person name="Koren S."/>
            <person name="Bechman K.B."/>
            <person name="Herman A."/>
            <person name="Abrahante J.E."/>
            <person name="Garbe J."/>
        </authorList>
    </citation>
    <scope>NUCLEOTIDE SEQUENCE</scope>
    <source>
        <strain evidence="1">Duluth1</strain>
        <tissue evidence="1">Whole animal</tissue>
    </source>
</reference>
<sequence length="66" mass="7848">MMGVKKLTYTIDNQYQIASGQFRVKTDEKNGLVKMKKLKLISQNLALTGMKMFRYQKKRWLSMRQC</sequence>
<proteinExistence type="predicted"/>
<dbReference type="EMBL" id="JAIWYP010000012">
    <property type="protein sequence ID" value="KAH3726320.1"/>
    <property type="molecule type" value="Genomic_DNA"/>
</dbReference>
<evidence type="ECO:0000313" key="2">
    <source>
        <dbReference type="Proteomes" id="UP000828390"/>
    </source>
</evidence>
<gene>
    <name evidence="1" type="ORF">DPMN_052181</name>
</gene>
<reference evidence="1" key="1">
    <citation type="journal article" date="2019" name="bioRxiv">
        <title>The Genome of the Zebra Mussel, Dreissena polymorpha: A Resource for Invasive Species Research.</title>
        <authorList>
            <person name="McCartney M.A."/>
            <person name="Auch B."/>
            <person name="Kono T."/>
            <person name="Mallez S."/>
            <person name="Zhang Y."/>
            <person name="Obille A."/>
            <person name="Becker A."/>
            <person name="Abrahante J.E."/>
            <person name="Garbe J."/>
            <person name="Badalamenti J.P."/>
            <person name="Herman A."/>
            <person name="Mangelson H."/>
            <person name="Liachko I."/>
            <person name="Sullivan S."/>
            <person name="Sone E.D."/>
            <person name="Koren S."/>
            <person name="Silverstein K.A.T."/>
            <person name="Beckman K.B."/>
            <person name="Gohl D.M."/>
        </authorList>
    </citation>
    <scope>NUCLEOTIDE SEQUENCE</scope>
    <source>
        <strain evidence="1">Duluth1</strain>
        <tissue evidence="1">Whole animal</tissue>
    </source>
</reference>
<evidence type="ECO:0000313" key="1">
    <source>
        <dbReference type="EMBL" id="KAH3726320.1"/>
    </source>
</evidence>
<comment type="caution">
    <text evidence="1">The sequence shown here is derived from an EMBL/GenBank/DDBJ whole genome shotgun (WGS) entry which is preliminary data.</text>
</comment>
<name>A0A9D4CL87_DREPO</name>